<dbReference type="OrthoDB" id="985397at2759"/>
<reference evidence="1 2" key="1">
    <citation type="journal article" date="2021" name="bioRxiv">
        <title>The Gossypium anomalum genome as a resource for cotton improvement and evolutionary analysis of hybrid incompatibility.</title>
        <authorList>
            <person name="Grover C.E."/>
            <person name="Yuan D."/>
            <person name="Arick M.A."/>
            <person name="Miller E.R."/>
            <person name="Hu G."/>
            <person name="Peterson D.G."/>
            <person name="Wendel J.F."/>
            <person name="Udall J.A."/>
        </authorList>
    </citation>
    <scope>NUCLEOTIDE SEQUENCE [LARGE SCALE GENOMIC DNA]</scope>
    <source>
        <strain evidence="1">JFW-Udall</strain>
        <tissue evidence="1">Leaf</tissue>
    </source>
</reference>
<evidence type="ECO:0008006" key="3">
    <source>
        <dbReference type="Google" id="ProtNLM"/>
    </source>
</evidence>
<organism evidence="1 2">
    <name type="scientific">Gossypium anomalum</name>
    <dbReference type="NCBI Taxonomy" id="47600"/>
    <lineage>
        <taxon>Eukaryota</taxon>
        <taxon>Viridiplantae</taxon>
        <taxon>Streptophyta</taxon>
        <taxon>Embryophyta</taxon>
        <taxon>Tracheophyta</taxon>
        <taxon>Spermatophyta</taxon>
        <taxon>Magnoliopsida</taxon>
        <taxon>eudicotyledons</taxon>
        <taxon>Gunneridae</taxon>
        <taxon>Pentapetalae</taxon>
        <taxon>rosids</taxon>
        <taxon>malvids</taxon>
        <taxon>Malvales</taxon>
        <taxon>Malvaceae</taxon>
        <taxon>Malvoideae</taxon>
        <taxon>Gossypium</taxon>
    </lineage>
</organism>
<dbReference type="EMBL" id="JAHUZN010000012">
    <property type="protein sequence ID" value="KAG8475419.1"/>
    <property type="molecule type" value="Genomic_DNA"/>
</dbReference>
<proteinExistence type="predicted"/>
<accession>A0A8J6CK73</accession>
<protein>
    <recommendedName>
        <fullName evidence="3">RNase H type-1 domain-containing protein</fullName>
    </recommendedName>
</protein>
<evidence type="ECO:0000313" key="1">
    <source>
        <dbReference type="EMBL" id="KAG8475419.1"/>
    </source>
</evidence>
<name>A0A8J6CK73_9ROSI</name>
<comment type="caution">
    <text evidence="1">The sequence shown here is derived from an EMBL/GenBank/DDBJ whole genome shotgun (WGS) entry which is preliminary data.</text>
</comment>
<sequence length="78" mass="8219">MKFNEDGSSHGKPSLAGCDGALRDATSCVKGSFFSPLGIKVSFVNVFREANGLADSLAKLGCLSKISILCLALMVLFY</sequence>
<gene>
    <name evidence="1" type="ORF">CXB51_032264</name>
</gene>
<dbReference type="Proteomes" id="UP000701853">
    <property type="component" value="Chromosome 12"/>
</dbReference>
<keyword evidence="2" id="KW-1185">Reference proteome</keyword>
<evidence type="ECO:0000313" key="2">
    <source>
        <dbReference type="Proteomes" id="UP000701853"/>
    </source>
</evidence>
<dbReference type="AlphaFoldDB" id="A0A8J6CK73"/>